<dbReference type="EMBL" id="BLBS01000057">
    <property type="protein sequence ID" value="GET93293.1"/>
    <property type="molecule type" value="Genomic_DNA"/>
</dbReference>
<gene>
    <name evidence="2" type="ORF">LtaPh_3622300</name>
</gene>
<keyword evidence="3" id="KW-1185">Reference proteome</keyword>
<feature type="region of interest" description="Disordered" evidence="1">
    <location>
        <begin position="572"/>
        <end position="638"/>
    </location>
</feature>
<reference evidence="2" key="1">
    <citation type="submission" date="2019-11" db="EMBL/GenBank/DDBJ databases">
        <title>Leishmania tarentolae CDS.</title>
        <authorList>
            <person name="Goto Y."/>
            <person name="Yamagishi J."/>
        </authorList>
    </citation>
    <scope>NUCLEOTIDE SEQUENCE [LARGE SCALE GENOMIC DNA]</scope>
    <source>
        <strain evidence="2">Parrot Tar II</strain>
    </source>
</reference>
<evidence type="ECO:0000313" key="2">
    <source>
        <dbReference type="EMBL" id="GET93293.1"/>
    </source>
</evidence>
<organism evidence="2 3">
    <name type="scientific">Leishmania tarentolae</name>
    <name type="common">Sauroleishmania tarentolae</name>
    <dbReference type="NCBI Taxonomy" id="5689"/>
    <lineage>
        <taxon>Eukaryota</taxon>
        <taxon>Discoba</taxon>
        <taxon>Euglenozoa</taxon>
        <taxon>Kinetoplastea</taxon>
        <taxon>Metakinetoplastina</taxon>
        <taxon>Trypanosomatida</taxon>
        <taxon>Trypanosomatidae</taxon>
        <taxon>Leishmaniinae</taxon>
        <taxon>Leishmania</taxon>
        <taxon>lizard Leishmania</taxon>
    </lineage>
</organism>
<comment type="caution">
    <text evidence="2">The sequence shown here is derived from an EMBL/GenBank/DDBJ whole genome shotgun (WGS) entry which is preliminary data.</text>
</comment>
<name>A0A640KUH9_LEITA</name>
<accession>A0A640KUH9</accession>
<dbReference type="OrthoDB" id="266608at2759"/>
<proteinExistence type="predicted"/>
<dbReference type="VEuPathDB" id="TriTrypDB:LtaPh_3622300"/>
<dbReference type="AlphaFoldDB" id="A0A640KUH9"/>
<dbReference type="Proteomes" id="UP000419144">
    <property type="component" value="Unassembled WGS sequence"/>
</dbReference>
<sequence length="638" mass="68717">MEALFYDHTVTSTAVRQADLRKALQAFLVDAPSRSAIHLIAIFVHIPIPSAVTATTHTASGSRTTSSTSSLPEGGSVAAWDAAAGTAGGVTSQPPLATSRRSHTAKKLAWCAWEADRRLRQAAEDASEMNKWLAYNDCSASRRTGAGVPRQSCSSAFVATVAFLAPHTRDDLVVYESWQRCSEVYTEASGAGVERDSASRTTRMLSPLRHASFIALSLGAPSLLLSWAERPTRCHLGSLLLPYQSLLMDLSWWVATASGNVGTVIDATAGRRVTSSVLRDIFLSDVQRSLKLPKGDSRCAVWISYTSLLASLHPQAMGESDGMSLDMHVAGSKSQRKRGRYTLCGEVPGVDEQAFRMTYAQIRHLLSSLNASQSGAVGRTQFLRVVLSYGGPSCALRRQLVHTCSRTGHGVTAVDAALLRTRSLVDIHALFGVLAGYDKVNMYSEAAAFVRTVRCRASAVQAMQQRHQRLAVESTRVQMAWPSSPSPAGSTHRVTACRTGSLCHNAFVERGARALARKLRLWERKRLGKQGKRCMHARPRDQTAKGAMKRVHGEARGAESERVLVHAVDRVSQAAASSTTGKKRRAELLVSGDDPSSASATRAFLPPQKQRRTDGATARSTPTAGVALSWSEDVAGSG</sequence>
<evidence type="ECO:0000256" key="1">
    <source>
        <dbReference type="SAM" id="MobiDB-lite"/>
    </source>
</evidence>
<protein>
    <submittedName>
        <fullName evidence="2">Uncharacterized protein</fullName>
    </submittedName>
</protein>
<evidence type="ECO:0000313" key="3">
    <source>
        <dbReference type="Proteomes" id="UP000419144"/>
    </source>
</evidence>